<sequence>MTGIHKSQHGFTLIELLISIAMATVMFGALGAVLINVISIQNHTLRKQEVLHNVRIITETMSRYMRLAEPYTTDNSQHHTNCVEEHSYFGGLDMSSSLNPQGVSAEQYIQFLSPIDQSFCMRFFLQDGVVKIGTIEQNAQQWEDYPLTAQEDVSVKLLEFQQGGTSNLSGHVPAITILIHAGIEDKSSQGNPQQTYEYLVKTHVGVAVRNLSPYPSPELGEKRVVGINHTKRTINSAPSKNKECLYDFNLTVDVDRIKDLYNKHYNIPLGHKCENAMALRLVVKGFTNQELTFNNEYQLNVVELPPGSGVQVFNFHQTGYMQSPWYLPCEASFFAVRAHPLNIDNAQACGDDKDKNGNYVGKIQSTRTFRHNNQYWTPYVLPLDA</sequence>
<dbReference type="NCBIfam" id="TIGR02532">
    <property type="entry name" value="IV_pilin_GFxxxE"/>
    <property type="match status" value="1"/>
</dbReference>
<dbReference type="InterPro" id="IPR012902">
    <property type="entry name" value="N_methyl_site"/>
</dbReference>
<gene>
    <name evidence="2" type="ORF">F4X82_00110</name>
</gene>
<proteinExistence type="predicted"/>
<evidence type="ECO:0000313" key="3">
    <source>
        <dbReference type="Proteomes" id="UP000449092"/>
    </source>
</evidence>
<keyword evidence="1" id="KW-0472">Membrane</keyword>
<accession>A0A845DI92</accession>
<comment type="caution">
    <text evidence="2">The sequence shown here is derived from an EMBL/GenBank/DDBJ whole genome shotgun (WGS) entry which is preliminary data.</text>
</comment>
<evidence type="ECO:0000313" key="2">
    <source>
        <dbReference type="EMBL" id="MYE37916.1"/>
    </source>
</evidence>
<protein>
    <submittedName>
        <fullName evidence="2">Prepilin-type N-terminal cleavage/methylation domain-containing protein</fullName>
    </submittedName>
</protein>
<dbReference type="EMBL" id="VXOY01000002">
    <property type="protein sequence ID" value="MYE37916.1"/>
    <property type="molecule type" value="Genomic_DNA"/>
</dbReference>
<dbReference type="Pfam" id="PF07963">
    <property type="entry name" value="N_methyl"/>
    <property type="match status" value="1"/>
</dbReference>
<feature type="transmembrane region" description="Helical" evidence="1">
    <location>
        <begin position="12"/>
        <end position="38"/>
    </location>
</feature>
<organism evidence="2 3">
    <name type="scientific">Candidatus Spechtbacteria bacterium SB0662_bin_43</name>
    <dbReference type="NCBI Taxonomy" id="2604897"/>
    <lineage>
        <taxon>Bacteria</taxon>
        <taxon>Candidatus Spechtiibacteriota</taxon>
    </lineage>
</organism>
<dbReference type="AlphaFoldDB" id="A0A845DI92"/>
<evidence type="ECO:0000256" key="1">
    <source>
        <dbReference type="SAM" id="Phobius"/>
    </source>
</evidence>
<dbReference type="Proteomes" id="UP000449092">
    <property type="component" value="Unassembled WGS sequence"/>
</dbReference>
<keyword evidence="1" id="KW-1133">Transmembrane helix</keyword>
<keyword evidence="1" id="KW-0812">Transmembrane</keyword>
<reference evidence="2 3" key="1">
    <citation type="submission" date="2019-09" db="EMBL/GenBank/DDBJ databases">
        <title>Characterisation of the sponge microbiome using genome-centric metagenomics.</title>
        <authorList>
            <person name="Engelberts J.P."/>
            <person name="Robbins S.J."/>
            <person name="De Goeij J.M."/>
            <person name="Aranda M."/>
            <person name="Bell S.C."/>
            <person name="Webster N.S."/>
        </authorList>
    </citation>
    <scope>NUCLEOTIDE SEQUENCE [LARGE SCALE GENOMIC DNA]</scope>
    <source>
        <strain evidence="2">SB0662_bin_43</strain>
    </source>
</reference>
<name>A0A845DI92_9BACT</name>